<sequence>MYGITIAPQNNLVSSRAHLSFLGEFGLVPLVHKFRKLKLNSEFVQPKKSTETLG</sequence>
<name>A0A8J2WTP9_9CRUS</name>
<proteinExistence type="predicted"/>
<evidence type="ECO:0000313" key="2">
    <source>
        <dbReference type="Proteomes" id="UP000789390"/>
    </source>
</evidence>
<dbReference type="EMBL" id="CAKKLH010000310">
    <property type="protein sequence ID" value="CAH0111079.1"/>
    <property type="molecule type" value="Genomic_DNA"/>
</dbReference>
<organism evidence="1 2">
    <name type="scientific">Daphnia galeata</name>
    <dbReference type="NCBI Taxonomy" id="27404"/>
    <lineage>
        <taxon>Eukaryota</taxon>
        <taxon>Metazoa</taxon>
        <taxon>Ecdysozoa</taxon>
        <taxon>Arthropoda</taxon>
        <taxon>Crustacea</taxon>
        <taxon>Branchiopoda</taxon>
        <taxon>Diplostraca</taxon>
        <taxon>Cladocera</taxon>
        <taxon>Anomopoda</taxon>
        <taxon>Daphniidae</taxon>
        <taxon>Daphnia</taxon>
    </lineage>
</organism>
<reference evidence="1" key="1">
    <citation type="submission" date="2021-11" db="EMBL/GenBank/DDBJ databases">
        <authorList>
            <person name="Schell T."/>
        </authorList>
    </citation>
    <scope>NUCLEOTIDE SEQUENCE</scope>
    <source>
        <strain evidence="1">M5</strain>
    </source>
</reference>
<gene>
    <name evidence="1" type="ORF">DGAL_LOCUS14689</name>
</gene>
<keyword evidence="2" id="KW-1185">Reference proteome</keyword>
<accession>A0A8J2WTP9</accession>
<evidence type="ECO:0000313" key="1">
    <source>
        <dbReference type="EMBL" id="CAH0111079.1"/>
    </source>
</evidence>
<dbReference type="AlphaFoldDB" id="A0A8J2WTP9"/>
<dbReference type="Proteomes" id="UP000789390">
    <property type="component" value="Unassembled WGS sequence"/>
</dbReference>
<comment type="caution">
    <text evidence="1">The sequence shown here is derived from an EMBL/GenBank/DDBJ whole genome shotgun (WGS) entry which is preliminary data.</text>
</comment>
<protein>
    <submittedName>
        <fullName evidence="1">Uncharacterized protein</fullName>
    </submittedName>
</protein>